<organism evidence="2">
    <name type="scientific">Amphimedon queenslandica</name>
    <name type="common">Sponge</name>
    <dbReference type="NCBI Taxonomy" id="400682"/>
    <lineage>
        <taxon>Eukaryota</taxon>
        <taxon>Metazoa</taxon>
        <taxon>Porifera</taxon>
        <taxon>Demospongiae</taxon>
        <taxon>Heteroscleromorpha</taxon>
        <taxon>Haplosclerida</taxon>
        <taxon>Niphatidae</taxon>
        <taxon>Amphimedon</taxon>
    </lineage>
</organism>
<dbReference type="InterPro" id="IPR004875">
    <property type="entry name" value="DDE_SF_endonuclease_dom"/>
</dbReference>
<dbReference type="InParanoid" id="A0A1X7T189"/>
<dbReference type="AlphaFoldDB" id="A0A1X7T189"/>
<dbReference type="Pfam" id="PF03184">
    <property type="entry name" value="DDE_1"/>
    <property type="match status" value="1"/>
</dbReference>
<name>A0A1X7T189_AMPQE</name>
<dbReference type="eggNOG" id="ENOG502SAWU">
    <property type="taxonomic scope" value="Eukaryota"/>
</dbReference>
<dbReference type="GO" id="GO:0003676">
    <property type="term" value="F:nucleic acid binding"/>
    <property type="evidence" value="ECO:0007669"/>
    <property type="project" value="InterPro"/>
</dbReference>
<feature type="domain" description="DDE-1" evidence="1">
    <location>
        <begin position="44"/>
        <end position="176"/>
    </location>
</feature>
<evidence type="ECO:0000259" key="1">
    <source>
        <dbReference type="Pfam" id="PF03184"/>
    </source>
</evidence>
<accession>A0A1X7T189</accession>
<proteinExistence type="predicted"/>
<reference evidence="2" key="1">
    <citation type="submission" date="2017-05" db="UniProtKB">
        <authorList>
            <consortium name="EnsemblMetazoa"/>
        </authorList>
    </citation>
    <scope>IDENTIFICATION</scope>
</reference>
<sequence>MNDIPPAMIFNWDQTGLQLVPTGQWTMNQSVEKMIPVAHSGDKRQVTAVLAAYLTWEFMPPEIIYQGKTTRCHPTVTAVPQGWDLWHSENHWSNGETMESYVEKLIVFYLNEKRAALKLEKSHPALAIFDCFCGQSTPGFFSLLKKHNIIAVQIPANYTEHLQPLDVSVNKPFKDQIK</sequence>
<evidence type="ECO:0000313" key="2">
    <source>
        <dbReference type="EnsemblMetazoa" id="Aqu2.1.08215_001"/>
    </source>
</evidence>
<protein>
    <recommendedName>
        <fullName evidence="1">DDE-1 domain-containing protein</fullName>
    </recommendedName>
</protein>
<dbReference type="EnsemblMetazoa" id="Aqu2.1.08215_001">
    <property type="protein sequence ID" value="Aqu2.1.08215_001"/>
    <property type="gene ID" value="Aqu2.1.08215"/>
</dbReference>